<gene>
    <name evidence="6" type="ORF">MTR62_17435</name>
</gene>
<keyword evidence="2" id="KW-0472">Membrane</keyword>
<accession>A0ABT0BHG1</accession>
<evidence type="ECO:0000313" key="7">
    <source>
        <dbReference type="Proteomes" id="UP001162881"/>
    </source>
</evidence>
<keyword evidence="1" id="KW-0813">Transport</keyword>
<evidence type="ECO:0000256" key="4">
    <source>
        <dbReference type="SAM" id="SignalP"/>
    </source>
</evidence>
<evidence type="ECO:0000313" key="6">
    <source>
        <dbReference type="EMBL" id="MCJ2184460.1"/>
    </source>
</evidence>
<organism evidence="6 7">
    <name type="scientific">Novosphingobium organovorum</name>
    <dbReference type="NCBI Taxonomy" id="2930092"/>
    <lineage>
        <taxon>Bacteria</taxon>
        <taxon>Pseudomonadati</taxon>
        <taxon>Pseudomonadota</taxon>
        <taxon>Alphaproteobacteria</taxon>
        <taxon>Sphingomonadales</taxon>
        <taxon>Sphingomonadaceae</taxon>
        <taxon>Novosphingobium</taxon>
    </lineage>
</organism>
<feature type="chain" id="PRO_5047371051" description="Secretin/TonB short N-terminal domain-containing protein" evidence="4">
    <location>
        <begin position="33"/>
        <end position="240"/>
    </location>
</feature>
<evidence type="ECO:0000256" key="3">
    <source>
        <dbReference type="ARBA" id="ARBA00023237"/>
    </source>
</evidence>
<reference evidence="6" key="1">
    <citation type="submission" date="2022-03" db="EMBL/GenBank/DDBJ databases">
        <title>Identification of a novel bacterium isolated from mangrove sediments.</title>
        <authorList>
            <person name="Pan X."/>
        </authorList>
    </citation>
    <scope>NUCLEOTIDE SEQUENCE</scope>
    <source>
        <strain evidence="6">B1949</strain>
    </source>
</reference>
<dbReference type="Gene3D" id="3.55.50.30">
    <property type="match status" value="1"/>
</dbReference>
<keyword evidence="7" id="KW-1185">Reference proteome</keyword>
<proteinExistence type="predicted"/>
<dbReference type="EMBL" id="JALHLF010000104">
    <property type="protein sequence ID" value="MCJ2184460.1"/>
    <property type="molecule type" value="Genomic_DNA"/>
</dbReference>
<comment type="caution">
    <text evidence="6">The sequence shown here is derived from an EMBL/GenBank/DDBJ whole genome shotgun (WGS) entry which is preliminary data.</text>
</comment>
<name>A0ABT0BHG1_9SPHN</name>
<protein>
    <recommendedName>
        <fullName evidence="5">Secretin/TonB short N-terminal domain-containing protein</fullName>
    </recommendedName>
</protein>
<keyword evidence="4" id="KW-0732">Signal</keyword>
<evidence type="ECO:0000259" key="5">
    <source>
        <dbReference type="SMART" id="SM00965"/>
    </source>
</evidence>
<dbReference type="SMART" id="SM00965">
    <property type="entry name" value="STN"/>
    <property type="match status" value="1"/>
</dbReference>
<sequence>MIAKLSPRAGVSVLALSLACLAGISTPCPVQAARVQTFDFAIPAQDLSGALKQYSRVTGLPIAAWAEALRGRTSPGVSGRLSHEEALARLLAGSGVETSRKGAAIIVRGLSTELNNYSINGLRLGGAGSRDDVFYRGVRLSVLPPRRDQGNHRLQDADPRPRRRCAGRLGRHFDPDGLRPGAQVSAPFGRGREARQVRSPQGGADLGCGLAPVFGQFRGLRFGQLEQAQVAVRAERSRWR</sequence>
<dbReference type="Proteomes" id="UP001162881">
    <property type="component" value="Unassembled WGS sequence"/>
</dbReference>
<evidence type="ECO:0000256" key="2">
    <source>
        <dbReference type="ARBA" id="ARBA00023136"/>
    </source>
</evidence>
<dbReference type="InterPro" id="IPR011662">
    <property type="entry name" value="Secretin/TonB_short_N"/>
</dbReference>
<feature type="domain" description="Secretin/TonB short N-terminal" evidence="5">
    <location>
        <begin position="60"/>
        <end position="110"/>
    </location>
</feature>
<keyword evidence="3" id="KW-0998">Cell outer membrane</keyword>
<feature type="signal peptide" evidence="4">
    <location>
        <begin position="1"/>
        <end position="32"/>
    </location>
</feature>
<dbReference type="RefSeq" id="WP_244023318.1">
    <property type="nucleotide sequence ID" value="NZ_JALHLF010000104.1"/>
</dbReference>
<evidence type="ECO:0000256" key="1">
    <source>
        <dbReference type="ARBA" id="ARBA00022448"/>
    </source>
</evidence>
<dbReference type="PROSITE" id="PS51257">
    <property type="entry name" value="PROKAR_LIPOPROTEIN"/>
    <property type="match status" value="1"/>
</dbReference>